<evidence type="ECO:0000259" key="5">
    <source>
        <dbReference type="PROSITE" id="PS51077"/>
    </source>
</evidence>
<evidence type="ECO:0000259" key="6">
    <source>
        <dbReference type="PROSITE" id="PS51078"/>
    </source>
</evidence>
<evidence type="ECO:0000313" key="7">
    <source>
        <dbReference type="EMBL" id="KIC67853.1"/>
    </source>
</evidence>
<name>A0A0B4EMF8_PSEPS</name>
<evidence type="ECO:0000256" key="3">
    <source>
        <dbReference type="ARBA" id="ARBA00023163"/>
    </source>
</evidence>
<feature type="domain" description="HTH iclR-type" evidence="5">
    <location>
        <begin position="19"/>
        <end position="80"/>
    </location>
</feature>
<keyword evidence="3" id="KW-0804">Transcription</keyword>
<reference evidence="7 8" key="1">
    <citation type="submission" date="2014-12" db="EMBL/GenBank/DDBJ databases">
        <title>Genome sequencing of Arthrobacter phenanthrenivorans SWC37.</title>
        <authorList>
            <person name="Tan P.W."/>
            <person name="Chan K.-G."/>
        </authorList>
    </citation>
    <scope>NUCLEOTIDE SEQUENCE [LARGE SCALE GENOMIC DNA]</scope>
    <source>
        <strain evidence="7 8">SWC37</strain>
    </source>
</reference>
<dbReference type="PANTHER" id="PTHR30136">
    <property type="entry name" value="HELIX-TURN-HELIX TRANSCRIPTIONAL REGULATOR, ICLR FAMILY"/>
    <property type="match status" value="1"/>
</dbReference>
<dbReference type="InterPro" id="IPR005471">
    <property type="entry name" value="Tscrpt_reg_IclR_N"/>
</dbReference>
<dbReference type="GO" id="GO:0045892">
    <property type="term" value="P:negative regulation of DNA-templated transcription"/>
    <property type="evidence" value="ECO:0007669"/>
    <property type="project" value="TreeGrafter"/>
</dbReference>
<dbReference type="Pfam" id="PF01614">
    <property type="entry name" value="IclR_C"/>
    <property type="match status" value="1"/>
</dbReference>
<gene>
    <name evidence="7" type="ORF">RM50_06070</name>
</gene>
<dbReference type="PROSITE" id="PS51077">
    <property type="entry name" value="HTH_ICLR"/>
    <property type="match status" value="1"/>
</dbReference>
<dbReference type="RefSeq" id="WP_043450941.1">
    <property type="nucleotide sequence ID" value="NZ_JBFBKS010000002.1"/>
</dbReference>
<protein>
    <submittedName>
        <fullName evidence="7">IclR family transcriptional regulator</fullName>
    </submittedName>
</protein>
<comment type="caution">
    <text evidence="7">The sequence shown here is derived from an EMBL/GenBank/DDBJ whole genome shotgun (WGS) entry which is preliminary data.</text>
</comment>
<keyword evidence="2" id="KW-0238">DNA-binding</keyword>
<organism evidence="7 8">
    <name type="scientific">Pseudarthrobacter phenanthrenivorans</name>
    <name type="common">Arthrobacter phenanthrenivorans</name>
    <dbReference type="NCBI Taxonomy" id="361575"/>
    <lineage>
        <taxon>Bacteria</taxon>
        <taxon>Bacillati</taxon>
        <taxon>Actinomycetota</taxon>
        <taxon>Actinomycetes</taxon>
        <taxon>Micrococcales</taxon>
        <taxon>Micrococcaceae</taxon>
        <taxon>Pseudarthrobacter</taxon>
    </lineage>
</organism>
<keyword evidence="1" id="KW-0805">Transcription regulation</keyword>
<sequence>MADSRTPRSSDGQGSASPAPAVTRAAAVLEALAASPGGRLTLSDLARELGIPKSSTSNLLLALEEARLINRQGAEFTLGRKLVELGAAYLSRMDEVQEFYRYCEQAPTLSGETVRIAMLDGTNVIYLARYEGHPAVRLTSNIGDKMPVSLCAVGKALIARLHDHDIEDMFPDDAELPVLTPKSLRTGRELKDQLQAIREQGYAFEDEESTTGVVCLGVAVPTRGSHGPSLGLSVTALKATYTEEQGARMVKELQELARSLGNPMG</sequence>
<dbReference type="Proteomes" id="UP000031196">
    <property type="component" value="Unassembled WGS sequence"/>
</dbReference>
<dbReference type="PANTHER" id="PTHR30136:SF24">
    <property type="entry name" value="HTH-TYPE TRANSCRIPTIONAL REPRESSOR ALLR"/>
    <property type="match status" value="1"/>
</dbReference>
<dbReference type="InterPro" id="IPR036388">
    <property type="entry name" value="WH-like_DNA-bd_sf"/>
</dbReference>
<evidence type="ECO:0000313" key="8">
    <source>
        <dbReference type="Proteomes" id="UP000031196"/>
    </source>
</evidence>
<accession>A0A0B4EMF8</accession>
<dbReference type="InterPro" id="IPR014757">
    <property type="entry name" value="Tscrpt_reg_IclR_C"/>
</dbReference>
<dbReference type="Gene3D" id="3.30.450.40">
    <property type="match status" value="1"/>
</dbReference>
<dbReference type="PROSITE" id="PS51078">
    <property type="entry name" value="ICLR_ED"/>
    <property type="match status" value="1"/>
</dbReference>
<evidence type="ECO:0000256" key="4">
    <source>
        <dbReference type="SAM" id="MobiDB-lite"/>
    </source>
</evidence>
<feature type="domain" description="IclR-ED" evidence="6">
    <location>
        <begin position="81"/>
        <end position="265"/>
    </location>
</feature>
<dbReference type="SMART" id="SM00346">
    <property type="entry name" value="HTH_ICLR"/>
    <property type="match status" value="1"/>
</dbReference>
<proteinExistence type="predicted"/>
<evidence type="ECO:0000256" key="2">
    <source>
        <dbReference type="ARBA" id="ARBA00023125"/>
    </source>
</evidence>
<dbReference type="OrthoDB" id="7274111at2"/>
<evidence type="ECO:0000256" key="1">
    <source>
        <dbReference type="ARBA" id="ARBA00023015"/>
    </source>
</evidence>
<dbReference type="SUPFAM" id="SSF55781">
    <property type="entry name" value="GAF domain-like"/>
    <property type="match status" value="1"/>
</dbReference>
<dbReference type="InterPro" id="IPR036390">
    <property type="entry name" value="WH_DNA-bd_sf"/>
</dbReference>
<feature type="region of interest" description="Disordered" evidence="4">
    <location>
        <begin position="1"/>
        <end position="20"/>
    </location>
</feature>
<dbReference type="EMBL" id="JWTB01000012">
    <property type="protein sequence ID" value="KIC67853.1"/>
    <property type="molecule type" value="Genomic_DNA"/>
</dbReference>
<dbReference type="Gene3D" id="1.10.10.10">
    <property type="entry name" value="Winged helix-like DNA-binding domain superfamily/Winged helix DNA-binding domain"/>
    <property type="match status" value="1"/>
</dbReference>
<dbReference type="InterPro" id="IPR050707">
    <property type="entry name" value="HTH_MetabolicPath_Reg"/>
</dbReference>
<dbReference type="AlphaFoldDB" id="A0A0B4EMF8"/>
<dbReference type="GO" id="GO:0003700">
    <property type="term" value="F:DNA-binding transcription factor activity"/>
    <property type="evidence" value="ECO:0007669"/>
    <property type="project" value="TreeGrafter"/>
</dbReference>
<dbReference type="SUPFAM" id="SSF46785">
    <property type="entry name" value="Winged helix' DNA-binding domain"/>
    <property type="match status" value="1"/>
</dbReference>
<dbReference type="InterPro" id="IPR029016">
    <property type="entry name" value="GAF-like_dom_sf"/>
</dbReference>
<dbReference type="Pfam" id="PF09339">
    <property type="entry name" value="HTH_IclR"/>
    <property type="match status" value="1"/>
</dbReference>
<dbReference type="GO" id="GO:0003677">
    <property type="term" value="F:DNA binding"/>
    <property type="evidence" value="ECO:0007669"/>
    <property type="project" value="UniProtKB-KW"/>
</dbReference>